<sequence length="93" mass="10433">MAGSREQDYLLSGQFKYPIVVHGRAKVEKDDLLRVEVLPHYEPAIHCAEGGDIEDDADELEFREREPAVNTSAEFFSKDLGSSLVRFKCGCCP</sequence>
<accession>T1JQ12</accession>
<name>T1JQ12_TETUR</name>
<reference evidence="1" key="2">
    <citation type="submission" date="2015-06" db="UniProtKB">
        <authorList>
            <consortium name="EnsemblMetazoa"/>
        </authorList>
    </citation>
    <scope>IDENTIFICATION</scope>
</reference>
<keyword evidence="2" id="KW-1185">Reference proteome</keyword>
<dbReference type="AlphaFoldDB" id="T1JQ12"/>
<evidence type="ECO:0000313" key="1">
    <source>
        <dbReference type="EnsemblMetazoa" id="tetur01g01550.1"/>
    </source>
</evidence>
<reference evidence="2" key="1">
    <citation type="submission" date="2011-08" db="EMBL/GenBank/DDBJ databases">
        <authorList>
            <person name="Rombauts S."/>
        </authorList>
    </citation>
    <scope>NUCLEOTIDE SEQUENCE</scope>
    <source>
        <strain evidence="2">London</strain>
    </source>
</reference>
<evidence type="ECO:0000313" key="2">
    <source>
        <dbReference type="Proteomes" id="UP000015104"/>
    </source>
</evidence>
<dbReference type="HOGENOM" id="CLU_2402502_0_0_1"/>
<dbReference type="EMBL" id="CAEY01000436">
    <property type="status" value="NOT_ANNOTATED_CDS"/>
    <property type="molecule type" value="Genomic_DNA"/>
</dbReference>
<protein>
    <submittedName>
        <fullName evidence="1">Uncharacterized protein</fullName>
    </submittedName>
</protein>
<dbReference type="Proteomes" id="UP000015104">
    <property type="component" value="Unassembled WGS sequence"/>
</dbReference>
<dbReference type="EnsemblMetazoa" id="tetur01g01550.1">
    <property type="protein sequence ID" value="tetur01g01550.1"/>
    <property type="gene ID" value="tetur01g01550"/>
</dbReference>
<organism evidence="1 2">
    <name type="scientific">Tetranychus urticae</name>
    <name type="common">Two-spotted spider mite</name>
    <dbReference type="NCBI Taxonomy" id="32264"/>
    <lineage>
        <taxon>Eukaryota</taxon>
        <taxon>Metazoa</taxon>
        <taxon>Ecdysozoa</taxon>
        <taxon>Arthropoda</taxon>
        <taxon>Chelicerata</taxon>
        <taxon>Arachnida</taxon>
        <taxon>Acari</taxon>
        <taxon>Acariformes</taxon>
        <taxon>Trombidiformes</taxon>
        <taxon>Prostigmata</taxon>
        <taxon>Eleutherengona</taxon>
        <taxon>Raphignathae</taxon>
        <taxon>Tetranychoidea</taxon>
        <taxon>Tetranychidae</taxon>
        <taxon>Tetranychus</taxon>
    </lineage>
</organism>
<proteinExistence type="predicted"/>